<dbReference type="PANTHER" id="PTHR30146:SF148">
    <property type="entry name" value="HTH-TYPE TRANSCRIPTIONAL REPRESSOR PURR-RELATED"/>
    <property type="match status" value="1"/>
</dbReference>
<dbReference type="InterPro" id="IPR046335">
    <property type="entry name" value="LacI/GalR-like_sensor"/>
</dbReference>
<dbReference type="SMART" id="SM00354">
    <property type="entry name" value="HTH_LACI"/>
    <property type="match status" value="1"/>
</dbReference>
<dbReference type="EMBL" id="JBHTBY010000001">
    <property type="protein sequence ID" value="MFC7319562.1"/>
    <property type="molecule type" value="Genomic_DNA"/>
</dbReference>
<dbReference type="InterPro" id="IPR010982">
    <property type="entry name" value="Lambda_DNA-bd_dom_sf"/>
</dbReference>
<gene>
    <name evidence="7" type="ORF">ACFQMN_01515</name>
</gene>
<dbReference type="CDD" id="cd01392">
    <property type="entry name" value="HTH_LacI"/>
    <property type="match status" value="1"/>
</dbReference>
<dbReference type="CDD" id="cd19977">
    <property type="entry name" value="PBP1_EndR-like"/>
    <property type="match status" value="1"/>
</dbReference>
<name>A0ABW2JZQ1_9BACI</name>
<feature type="region of interest" description="Disordered" evidence="5">
    <location>
        <begin position="314"/>
        <end position="342"/>
    </location>
</feature>
<feature type="domain" description="HTH lacI-type" evidence="6">
    <location>
        <begin position="4"/>
        <end position="59"/>
    </location>
</feature>
<dbReference type="SUPFAM" id="SSF47413">
    <property type="entry name" value="lambda repressor-like DNA-binding domains"/>
    <property type="match status" value="1"/>
</dbReference>
<evidence type="ECO:0000256" key="5">
    <source>
        <dbReference type="SAM" id="MobiDB-lite"/>
    </source>
</evidence>
<accession>A0ABW2JZQ1</accession>
<evidence type="ECO:0000256" key="3">
    <source>
        <dbReference type="ARBA" id="ARBA00023125"/>
    </source>
</evidence>
<dbReference type="Pfam" id="PF13377">
    <property type="entry name" value="Peripla_BP_3"/>
    <property type="match status" value="1"/>
</dbReference>
<evidence type="ECO:0000256" key="2">
    <source>
        <dbReference type="ARBA" id="ARBA00023015"/>
    </source>
</evidence>
<evidence type="ECO:0000256" key="4">
    <source>
        <dbReference type="ARBA" id="ARBA00023163"/>
    </source>
</evidence>
<evidence type="ECO:0000259" key="6">
    <source>
        <dbReference type="PROSITE" id="PS50932"/>
    </source>
</evidence>
<dbReference type="Proteomes" id="UP001596494">
    <property type="component" value="Unassembled WGS sequence"/>
</dbReference>
<comment type="caution">
    <text evidence="7">The sequence shown here is derived from an EMBL/GenBank/DDBJ whole genome shotgun (WGS) entry which is preliminary data.</text>
</comment>
<organism evidence="7 8">
    <name type="scientific">Halobacillus campisalis</name>
    <dbReference type="NCBI Taxonomy" id="435909"/>
    <lineage>
        <taxon>Bacteria</taxon>
        <taxon>Bacillati</taxon>
        <taxon>Bacillota</taxon>
        <taxon>Bacilli</taxon>
        <taxon>Bacillales</taxon>
        <taxon>Bacillaceae</taxon>
        <taxon>Halobacillus</taxon>
    </lineage>
</organism>
<dbReference type="SUPFAM" id="SSF53822">
    <property type="entry name" value="Periplasmic binding protein-like I"/>
    <property type="match status" value="1"/>
</dbReference>
<evidence type="ECO:0000256" key="1">
    <source>
        <dbReference type="ARBA" id="ARBA00022491"/>
    </source>
</evidence>
<dbReference type="Pfam" id="PF00356">
    <property type="entry name" value="LacI"/>
    <property type="match status" value="1"/>
</dbReference>
<dbReference type="Gene3D" id="3.40.50.2300">
    <property type="match status" value="2"/>
</dbReference>
<keyword evidence="1" id="KW-0678">Repressor</keyword>
<dbReference type="PROSITE" id="PS00356">
    <property type="entry name" value="HTH_LACI_1"/>
    <property type="match status" value="1"/>
</dbReference>
<dbReference type="InterPro" id="IPR028082">
    <property type="entry name" value="Peripla_BP_I"/>
</dbReference>
<dbReference type="GO" id="GO:0003677">
    <property type="term" value="F:DNA binding"/>
    <property type="evidence" value="ECO:0007669"/>
    <property type="project" value="UniProtKB-KW"/>
</dbReference>
<reference evidence="8" key="1">
    <citation type="journal article" date="2019" name="Int. J. Syst. Evol. Microbiol.">
        <title>The Global Catalogue of Microorganisms (GCM) 10K type strain sequencing project: providing services to taxonomists for standard genome sequencing and annotation.</title>
        <authorList>
            <consortium name="The Broad Institute Genomics Platform"/>
            <consortium name="The Broad Institute Genome Sequencing Center for Infectious Disease"/>
            <person name="Wu L."/>
            <person name="Ma J."/>
        </authorList>
    </citation>
    <scope>NUCLEOTIDE SEQUENCE [LARGE SCALE GENOMIC DNA]</scope>
    <source>
        <strain evidence="8">CCUG 73951</strain>
    </source>
</reference>
<evidence type="ECO:0000313" key="7">
    <source>
        <dbReference type="EMBL" id="MFC7319562.1"/>
    </source>
</evidence>
<keyword evidence="2" id="KW-0805">Transcription regulation</keyword>
<keyword evidence="4" id="KW-0804">Transcription</keyword>
<sequence>MKTVTMADVANQANVSKSTVSQYLNKRYDYMGEKTKIRIAQAIEELGYQPNIVARSLKQKSTKTIGVIVANILHTFSTEVSRAIEDACNMEDFHTIICNADDDPAKEKKYIEMLRAKQVDGLIIFPTGNNRELYRKMLDEKYPLVFMDRPVAEIPVSSVMLNNEKASGLAVNHLINNGHRRLAMITASTTENVSPRVERMEGFKKALHSHKLPVSEDYMKSVEPDQVNGTLEDMWKLDEPPEAILAGNDLVLKEILQFVKQKDLNIPRDLSIIGIDDVPYASFYNPPLTTIAQPTFQMGTTAAQVLLNKINKKQPADNLPDDRFEPELKIRESVADKGGVQS</sequence>
<dbReference type="Gene3D" id="1.10.260.40">
    <property type="entry name" value="lambda repressor-like DNA-binding domains"/>
    <property type="match status" value="1"/>
</dbReference>
<proteinExistence type="predicted"/>
<dbReference type="PROSITE" id="PS50932">
    <property type="entry name" value="HTH_LACI_2"/>
    <property type="match status" value="1"/>
</dbReference>
<keyword evidence="8" id="KW-1185">Reference proteome</keyword>
<evidence type="ECO:0000313" key="8">
    <source>
        <dbReference type="Proteomes" id="UP001596494"/>
    </source>
</evidence>
<dbReference type="PANTHER" id="PTHR30146">
    <property type="entry name" value="LACI-RELATED TRANSCRIPTIONAL REPRESSOR"/>
    <property type="match status" value="1"/>
</dbReference>
<protein>
    <submittedName>
        <fullName evidence="7">LacI family DNA-binding transcriptional regulator</fullName>
    </submittedName>
</protein>
<dbReference type="InterPro" id="IPR000843">
    <property type="entry name" value="HTH_LacI"/>
</dbReference>
<dbReference type="RefSeq" id="WP_289215363.1">
    <property type="nucleotide sequence ID" value="NZ_JAPVRC010000003.1"/>
</dbReference>
<keyword evidence="3 7" id="KW-0238">DNA-binding</keyword>
<feature type="compositionally biased region" description="Basic and acidic residues" evidence="5">
    <location>
        <begin position="320"/>
        <end position="335"/>
    </location>
</feature>